<evidence type="ECO:0008006" key="4">
    <source>
        <dbReference type="Google" id="ProtNLM"/>
    </source>
</evidence>
<evidence type="ECO:0000313" key="2">
    <source>
        <dbReference type="EMBL" id="GAA3629770.1"/>
    </source>
</evidence>
<gene>
    <name evidence="2" type="ORF">GCM10022236_35200</name>
</gene>
<dbReference type="EMBL" id="BAABAB010000025">
    <property type="protein sequence ID" value="GAA3629770.1"/>
    <property type="molecule type" value="Genomic_DNA"/>
</dbReference>
<comment type="caution">
    <text evidence="2">The sequence shown here is derived from an EMBL/GenBank/DDBJ whole genome shotgun (WGS) entry which is preliminary data.</text>
</comment>
<evidence type="ECO:0000256" key="1">
    <source>
        <dbReference type="SAM" id="Phobius"/>
    </source>
</evidence>
<dbReference type="Proteomes" id="UP001501490">
    <property type="component" value="Unassembled WGS sequence"/>
</dbReference>
<sequence>MSGVPTRSRRRRSLTHRTCWRAAAAALLVVVGWYLFLSPHAFSERAAIAVADLYLEAEAAGDCDTVSRLTTKAEPCADLEQRAFSLSMMEQTGRWHAVVSHLTARAWTTLAGNVRVEYRLARTDQGWRVVERTR</sequence>
<protein>
    <recommendedName>
        <fullName evidence="4">DUF4878 domain-containing protein</fullName>
    </recommendedName>
</protein>
<name>A0ABP7ADB3_9ACTN</name>
<organism evidence="2 3">
    <name type="scientific">Microlunatus ginsengisoli</name>
    <dbReference type="NCBI Taxonomy" id="363863"/>
    <lineage>
        <taxon>Bacteria</taxon>
        <taxon>Bacillati</taxon>
        <taxon>Actinomycetota</taxon>
        <taxon>Actinomycetes</taxon>
        <taxon>Propionibacteriales</taxon>
        <taxon>Propionibacteriaceae</taxon>
        <taxon>Microlunatus</taxon>
    </lineage>
</organism>
<evidence type="ECO:0000313" key="3">
    <source>
        <dbReference type="Proteomes" id="UP001501490"/>
    </source>
</evidence>
<keyword evidence="1" id="KW-0472">Membrane</keyword>
<keyword evidence="1" id="KW-0812">Transmembrane</keyword>
<keyword evidence="3" id="KW-1185">Reference proteome</keyword>
<accession>A0ABP7ADB3</accession>
<feature type="transmembrane region" description="Helical" evidence="1">
    <location>
        <begin position="20"/>
        <end position="37"/>
    </location>
</feature>
<keyword evidence="1" id="KW-1133">Transmembrane helix</keyword>
<proteinExistence type="predicted"/>
<reference evidence="3" key="1">
    <citation type="journal article" date="2019" name="Int. J. Syst. Evol. Microbiol.">
        <title>The Global Catalogue of Microorganisms (GCM) 10K type strain sequencing project: providing services to taxonomists for standard genome sequencing and annotation.</title>
        <authorList>
            <consortium name="The Broad Institute Genomics Platform"/>
            <consortium name="The Broad Institute Genome Sequencing Center for Infectious Disease"/>
            <person name="Wu L."/>
            <person name="Ma J."/>
        </authorList>
    </citation>
    <scope>NUCLEOTIDE SEQUENCE [LARGE SCALE GENOMIC DNA]</scope>
    <source>
        <strain evidence="3">JCM 16929</strain>
    </source>
</reference>